<dbReference type="Gene3D" id="3.90.1720.10">
    <property type="entry name" value="endopeptidase domain like (from Nostoc punctiforme)"/>
    <property type="match status" value="1"/>
</dbReference>
<dbReference type="OrthoDB" id="614750at2"/>
<dbReference type="InterPro" id="IPR007921">
    <property type="entry name" value="CHAP_dom"/>
</dbReference>
<dbReference type="AlphaFoldDB" id="A0A4Q2RVU5"/>
<evidence type="ECO:0000313" key="3">
    <source>
        <dbReference type="Proteomes" id="UP000294071"/>
    </source>
</evidence>
<proteinExistence type="predicted"/>
<gene>
    <name evidence="2" type="ORF">EUA93_18380</name>
</gene>
<dbReference type="Gene3D" id="2.60.40.2700">
    <property type="match status" value="3"/>
</dbReference>
<sequence>MHHQSQQSHPSHRTRGGAPARLVVAVGRVRRIAGLLVGTLALVVTVLPSTAGTQSVASTYLCSSYSGCQAAGYGSGGYRQANGTQYWKMFAGHNCTNYIAYRLIQNGMPDKRPWSGDGDAKNWGVAMASITDQTPRVGAIAWYRAGVSPAGSSGHVAYVEQVISPTEIIVSEDYWGGDFHWRRATAGSGWPSGFIHFNDQVVEPTTAPTIAGTPMVGAPLEVVPGAWTPAPTAVTYQWSADGTAISGATAATYVPTPDVKGKTLTAAVTAQLSGYAPGAATLTTAPVAPGTFQPTALPAIQGTPEVGQTLSLTAASWSPQPAKATTQWYADGKALPGATGSSFVLGRDQVGARISARVTGSSKGYRKARTTAPDTEPVLAKPVTLTSPSTVSGRAEVGKVLTVKAGSARPSGATVSYSWLRDGKPIGKATNPRYTLRTKDLGRAISVQVTSSHRNFRATTETIAAKAPVTTVAEVRVRAQASRKRVTVDLRVKAPGAPAPDGAVTVRIGGQTVTGQLTRGRERLVVRGLAPGRYRVLVTYAGTPLVQPAKARATILVARGRG</sequence>
<dbReference type="Proteomes" id="UP000294071">
    <property type="component" value="Unassembled WGS sequence"/>
</dbReference>
<keyword evidence="3" id="KW-1185">Reference proteome</keyword>
<evidence type="ECO:0000259" key="1">
    <source>
        <dbReference type="PROSITE" id="PS50911"/>
    </source>
</evidence>
<organism evidence="2 3">
    <name type="scientific">Nocardioides oleivorans</name>
    <dbReference type="NCBI Taxonomy" id="273676"/>
    <lineage>
        <taxon>Bacteria</taxon>
        <taxon>Bacillati</taxon>
        <taxon>Actinomycetota</taxon>
        <taxon>Actinomycetes</taxon>
        <taxon>Propionibacteriales</taxon>
        <taxon>Nocardioidaceae</taxon>
        <taxon>Nocardioides</taxon>
    </lineage>
</organism>
<dbReference type="RefSeq" id="WP_129401729.1">
    <property type="nucleotide sequence ID" value="NZ_SDWT01000002.1"/>
</dbReference>
<dbReference type="Pfam" id="PF05257">
    <property type="entry name" value="CHAP"/>
    <property type="match status" value="1"/>
</dbReference>
<dbReference type="EMBL" id="SDWT01000002">
    <property type="protein sequence ID" value="RYB92064.1"/>
    <property type="molecule type" value="Genomic_DNA"/>
</dbReference>
<dbReference type="SUPFAM" id="SSF54001">
    <property type="entry name" value="Cysteine proteinases"/>
    <property type="match status" value="1"/>
</dbReference>
<dbReference type="PROSITE" id="PS50911">
    <property type="entry name" value="CHAP"/>
    <property type="match status" value="1"/>
</dbReference>
<protein>
    <submittedName>
        <fullName evidence="2">CHAP domain-containing protein</fullName>
    </submittedName>
</protein>
<name>A0A4Q2RVU5_9ACTN</name>
<accession>A0A4Q2RVU5</accession>
<comment type="caution">
    <text evidence="2">The sequence shown here is derived from an EMBL/GenBank/DDBJ whole genome shotgun (WGS) entry which is preliminary data.</text>
</comment>
<evidence type="ECO:0000313" key="2">
    <source>
        <dbReference type="EMBL" id="RYB92064.1"/>
    </source>
</evidence>
<feature type="domain" description="Peptidase C51" evidence="1">
    <location>
        <begin position="70"/>
        <end position="196"/>
    </location>
</feature>
<reference evidence="2 3" key="1">
    <citation type="submission" date="2019-01" db="EMBL/GenBank/DDBJ databases">
        <title>Novel species of Nocardioides.</title>
        <authorList>
            <person name="Liu Q."/>
            <person name="Xin Y.-H."/>
        </authorList>
    </citation>
    <scope>NUCLEOTIDE SEQUENCE [LARGE SCALE GENOMIC DNA]</scope>
    <source>
        <strain evidence="2 3">CGMCC 4.6882</strain>
    </source>
</reference>
<dbReference type="InterPro" id="IPR038765">
    <property type="entry name" value="Papain-like_cys_pep_sf"/>
</dbReference>